<evidence type="ECO:0000313" key="1">
    <source>
        <dbReference type="EMBL" id="MSR94756.1"/>
    </source>
</evidence>
<dbReference type="Gene3D" id="1.25.40.10">
    <property type="entry name" value="Tetratricopeptide repeat domain"/>
    <property type="match status" value="1"/>
</dbReference>
<dbReference type="InterPro" id="IPR011990">
    <property type="entry name" value="TPR-like_helical_dom_sf"/>
</dbReference>
<gene>
    <name evidence="1" type="ORF">FYJ34_10925</name>
</gene>
<keyword evidence="2" id="KW-1185">Reference proteome</keyword>
<accession>A0A6N7V4C5</accession>
<comment type="caution">
    <text evidence="1">The sequence shown here is derived from an EMBL/GenBank/DDBJ whole genome shotgun (WGS) entry which is preliminary data.</text>
</comment>
<sequence length="260" mass="30450">MGSLILCHRQKAKQPYEIARVHVRVYTIEELCYYICNNLYLIDYTLMNRRLCRWFETELGLLELAKKLREALDENCSLEQFVMMILKESCIYLPADLNRIQGILEHLQSQKEVERAKHKADSLWEGGEYEASILVYQTIVDGEWDDSLDKSFYGKVYACLGAAYGRLFLYKEAIRMYEEACRLCEEPEFLKAYLYCCKRGRSEAEYVKMLSGNPAFLSLDSVLKEELKQISVESEPVCTQEQLTLWKKDYKKVDNHSEAC</sequence>
<dbReference type="SUPFAM" id="SSF48452">
    <property type="entry name" value="TPR-like"/>
    <property type="match status" value="1"/>
</dbReference>
<name>A0A6N7V4C5_9FIRM</name>
<dbReference type="RefSeq" id="WP_154478580.1">
    <property type="nucleotide sequence ID" value="NZ_VULY01000018.1"/>
</dbReference>
<dbReference type="EMBL" id="VULY01000018">
    <property type="protein sequence ID" value="MSR94756.1"/>
    <property type="molecule type" value="Genomic_DNA"/>
</dbReference>
<proteinExistence type="predicted"/>
<organism evidence="1 2">
    <name type="scientific">Suipraeoptans intestinalis</name>
    <dbReference type="NCBI Taxonomy" id="2606628"/>
    <lineage>
        <taxon>Bacteria</taxon>
        <taxon>Bacillati</taxon>
        <taxon>Bacillota</taxon>
        <taxon>Clostridia</taxon>
        <taxon>Lachnospirales</taxon>
        <taxon>Lachnospiraceae</taxon>
        <taxon>Suipraeoptans</taxon>
    </lineage>
</organism>
<dbReference type="AlphaFoldDB" id="A0A6N7V4C5"/>
<evidence type="ECO:0000313" key="2">
    <source>
        <dbReference type="Proteomes" id="UP000434409"/>
    </source>
</evidence>
<reference evidence="1 2" key="1">
    <citation type="submission" date="2019-08" db="EMBL/GenBank/DDBJ databases">
        <title>In-depth cultivation of the pig gut microbiome towards novel bacterial diversity and tailored functional studies.</title>
        <authorList>
            <person name="Wylensek D."/>
            <person name="Hitch T.C.A."/>
            <person name="Clavel T."/>
        </authorList>
    </citation>
    <scope>NUCLEOTIDE SEQUENCE [LARGE SCALE GENOMIC DNA]</scope>
    <source>
        <strain evidence="1 2">68-1-5</strain>
    </source>
</reference>
<evidence type="ECO:0008006" key="3">
    <source>
        <dbReference type="Google" id="ProtNLM"/>
    </source>
</evidence>
<protein>
    <recommendedName>
        <fullName evidence="3">Tetratricopeptide repeat protein</fullName>
    </recommendedName>
</protein>
<dbReference type="Proteomes" id="UP000434409">
    <property type="component" value="Unassembled WGS sequence"/>
</dbReference>